<dbReference type="Gene3D" id="3.40.50.10380">
    <property type="entry name" value="Malic enzyme, N-terminal domain"/>
    <property type="match status" value="1"/>
</dbReference>
<dbReference type="InterPro" id="IPR001891">
    <property type="entry name" value="Malic_OxRdtase"/>
</dbReference>
<dbReference type="Proteomes" id="UP000176501">
    <property type="component" value="Unassembled WGS sequence"/>
</dbReference>
<feature type="domain" description="Malic enzyme NAD-binding" evidence="9">
    <location>
        <begin position="160"/>
        <end position="380"/>
    </location>
</feature>
<comment type="cofactor">
    <cofactor evidence="7">
        <name>Mg(2+)</name>
        <dbReference type="ChEBI" id="CHEBI:18420"/>
    </cofactor>
    <cofactor evidence="7">
        <name>Mn(2+)</name>
        <dbReference type="ChEBI" id="CHEBI:29035"/>
    </cofactor>
    <text evidence="7">Divalent metal cations. Prefers magnesium or manganese.</text>
</comment>
<dbReference type="InterPro" id="IPR051674">
    <property type="entry name" value="Malate_Decarboxylase"/>
</dbReference>
<evidence type="ECO:0000256" key="3">
    <source>
        <dbReference type="ARBA" id="ARBA00022723"/>
    </source>
</evidence>
<dbReference type="InterPro" id="IPR012302">
    <property type="entry name" value="Malic_NAD-bd"/>
</dbReference>
<feature type="binding site" evidence="7">
    <location>
        <position position="134"/>
    </location>
    <ligand>
        <name>a divalent metal cation</name>
        <dbReference type="ChEBI" id="CHEBI:60240"/>
    </ligand>
</feature>
<dbReference type="EMBL" id="MGFE01000030">
    <property type="protein sequence ID" value="OGL97697.1"/>
    <property type="molecule type" value="Genomic_DNA"/>
</dbReference>
<feature type="binding site" evidence="6">
    <location>
        <position position="315"/>
    </location>
    <ligand>
        <name>(S)-malate</name>
        <dbReference type="ChEBI" id="CHEBI:15589"/>
    </ligand>
</feature>
<evidence type="ECO:0000256" key="1">
    <source>
        <dbReference type="ARBA" id="ARBA00001936"/>
    </source>
</evidence>
<dbReference type="InterPro" id="IPR037062">
    <property type="entry name" value="Malic_N_dom_sf"/>
</dbReference>
<name>A0A1F7W683_9BACT</name>
<evidence type="ECO:0000313" key="11">
    <source>
        <dbReference type="EMBL" id="OGL97697.1"/>
    </source>
</evidence>
<evidence type="ECO:0000256" key="7">
    <source>
        <dbReference type="PIRSR" id="PIRSR000106-3"/>
    </source>
</evidence>
<dbReference type="SMART" id="SM01274">
    <property type="entry name" value="malic"/>
    <property type="match status" value="1"/>
</dbReference>
<comment type="cofactor">
    <cofactor evidence="1">
        <name>Mn(2+)</name>
        <dbReference type="ChEBI" id="CHEBI:29035"/>
    </cofactor>
</comment>
<evidence type="ECO:0000313" key="12">
    <source>
        <dbReference type="Proteomes" id="UP000176501"/>
    </source>
</evidence>
<feature type="binding site" evidence="7">
    <location>
        <position position="133"/>
    </location>
    <ligand>
        <name>a divalent metal cation</name>
        <dbReference type="ChEBI" id="CHEBI:60240"/>
    </ligand>
</feature>
<feature type="binding site" evidence="6">
    <location>
        <position position="285"/>
    </location>
    <ligand>
        <name>(S)-malate</name>
        <dbReference type="ChEBI" id="CHEBI:15589"/>
    </ligand>
</feature>
<dbReference type="SMART" id="SM00919">
    <property type="entry name" value="Malic_M"/>
    <property type="match status" value="1"/>
</dbReference>
<dbReference type="PANTHER" id="PTHR43237:SF4">
    <property type="entry name" value="NADP-DEPENDENT MALIC ENZYME"/>
    <property type="match status" value="1"/>
</dbReference>
<evidence type="ECO:0000256" key="8">
    <source>
        <dbReference type="RuleBase" id="RU003427"/>
    </source>
</evidence>
<dbReference type="PRINTS" id="PR00072">
    <property type="entry name" value="MALOXRDTASE"/>
</dbReference>
<evidence type="ECO:0000259" key="9">
    <source>
        <dbReference type="SMART" id="SM00919"/>
    </source>
</evidence>
<dbReference type="Pfam" id="PF03949">
    <property type="entry name" value="Malic_M"/>
    <property type="match status" value="1"/>
</dbReference>
<comment type="caution">
    <text evidence="11">The sequence shown here is derived from an EMBL/GenBank/DDBJ whole genome shotgun (WGS) entry which is preliminary data.</text>
</comment>
<sequence length="380" mass="39362">MNYAEASMKLHREKRGKMELAPTVSLETRDDLSIAYTPGVAAPCEAIAKDKSLAYDLTIKGRFVAVVTDGSAVLGLGNIGPEAAMPVMEGKAILYKKFAGIDAFPICLATQDTEAIIATVKNIAPGFGAIHLEDISAPRCFEIEDRLSRELDVPVMHDDQHGTAVVVLAGILNALEVVGKSLESASVVISGVGAAGIATANLLLEAGATHIAMVDSKGIIAVGRDGMNDTKTKMAARINAEGRTGSLAEAMVGADVFVGVSAPGIVTEEMVRAMAPGAIVFAMANPTPEIMPDLAKAAGAAVVATGRSDYSNQVNNVLAYPGMFLGVLEARTPRFTNAMRIASARALAAMVEEPTAEHILPSLLEGGAARIVADAVKAVV</sequence>
<evidence type="ECO:0000256" key="4">
    <source>
        <dbReference type="ARBA" id="ARBA00023002"/>
    </source>
</evidence>
<evidence type="ECO:0000256" key="6">
    <source>
        <dbReference type="PIRSR" id="PIRSR000106-2"/>
    </source>
</evidence>
<feature type="binding site" evidence="7">
    <location>
        <position position="159"/>
    </location>
    <ligand>
        <name>a divalent metal cation</name>
        <dbReference type="ChEBI" id="CHEBI:60240"/>
    </ligand>
</feature>
<organism evidence="11 12">
    <name type="scientific">Candidatus Uhrbacteria bacterium RIFOXYB2_FULL_57_15</name>
    <dbReference type="NCBI Taxonomy" id="1802422"/>
    <lineage>
        <taxon>Bacteria</taxon>
        <taxon>Candidatus Uhriibacteriota</taxon>
    </lineage>
</organism>
<dbReference type="FunFam" id="3.40.50.10380:FF:000003">
    <property type="entry name" value="NADP-dependent malic enzyme"/>
    <property type="match status" value="1"/>
</dbReference>
<comment type="similarity">
    <text evidence="2 8">Belongs to the malic enzymes family.</text>
</comment>
<accession>A0A1F7W683</accession>
<feature type="domain" description="Malic enzyme N-terminal" evidence="10">
    <location>
        <begin position="15"/>
        <end position="148"/>
    </location>
</feature>
<protein>
    <submittedName>
        <fullName evidence="11">Malate dehydrogenase</fullName>
    </submittedName>
</protein>
<dbReference type="SUPFAM" id="SSF53223">
    <property type="entry name" value="Aminoacid dehydrogenase-like, N-terminal domain"/>
    <property type="match status" value="1"/>
</dbReference>
<keyword evidence="4" id="KW-0560">Oxidoreductase</keyword>
<dbReference type="InterPro" id="IPR045213">
    <property type="entry name" value="Malic_NAD-bd_bact_type"/>
</dbReference>
<dbReference type="Pfam" id="PF00390">
    <property type="entry name" value="malic"/>
    <property type="match status" value="1"/>
</dbReference>
<dbReference type="Gene3D" id="3.40.50.720">
    <property type="entry name" value="NAD(P)-binding Rossmann-like Domain"/>
    <property type="match status" value="1"/>
</dbReference>
<dbReference type="SUPFAM" id="SSF51735">
    <property type="entry name" value="NAD(P)-binding Rossmann-fold domains"/>
    <property type="match status" value="1"/>
</dbReference>
<dbReference type="GO" id="GO:0046872">
    <property type="term" value="F:metal ion binding"/>
    <property type="evidence" value="ECO:0007669"/>
    <property type="project" value="UniProtKB-KW"/>
</dbReference>
<evidence type="ECO:0000256" key="5">
    <source>
        <dbReference type="PIRSR" id="PIRSR000106-1"/>
    </source>
</evidence>
<dbReference type="InterPro" id="IPR036291">
    <property type="entry name" value="NAD(P)-bd_dom_sf"/>
</dbReference>
<dbReference type="InterPro" id="IPR012301">
    <property type="entry name" value="Malic_N_dom"/>
</dbReference>
<evidence type="ECO:0000259" key="10">
    <source>
        <dbReference type="SMART" id="SM01274"/>
    </source>
</evidence>
<dbReference type="PROSITE" id="PS00331">
    <property type="entry name" value="MALIC_ENZYMES"/>
    <property type="match status" value="1"/>
</dbReference>
<dbReference type="PANTHER" id="PTHR43237">
    <property type="entry name" value="NADP-DEPENDENT MALIC ENZYME"/>
    <property type="match status" value="1"/>
</dbReference>
<reference evidence="11 12" key="1">
    <citation type="journal article" date="2016" name="Nat. Commun.">
        <title>Thousands of microbial genomes shed light on interconnected biogeochemical processes in an aquifer system.</title>
        <authorList>
            <person name="Anantharaman K."/>
            <person name="Brown C.T."/>
            <person name="Hug L.A."/>
            <person name="Sharon I."/>
            <person name="Castelle C.J."/>
            <person name="Probst A.J."/>
            <person name="Thomas B.C."/>
            <person name="Singh A."/>
            <person name="Wilkins M.J."/>
            <person name="Karaoz U."/>
            <person name="Brodie E.L."/>
            <person name="Williams K.H."/>
            <person name="Hubbard S.S."/>
            <person name="Banfield J.F."/>
        </authorList>
    </citation>
    <scope>NUCLEOTIDE SEQUENCE [LARGE SCALE GENOMIC DNA]</scope>
</reference>
<evidence type="ECO:0000256" key="2">
    <source>
        <dbReference type="ARBA" id="ARBA00008785"/>
    </source>
</evidence>
<dbReference type="GO" id="GO:0051287">
    <property type="term" value="F:NAD binding"/>
    <property type="evidence" value="ECO:0007669"/>
    <property type="project" value="InterPro"/>
</dbReference>
<dbReference type="AlphaFoldDB" id="A0A1F7W683"/>
<dbReference type="CDD" id="cd05311">
    <property type="entry name" value="NAD_bind_2_malic_enz"/>
    <property type="match status" value="1"/>
</dbReference>
<dbReference type="GO" id="GO:0016616">
    <property type="term" value="F:oxidoreductase activity, acting on the CH-OH group of donors, NAD or NADP as acceptor"/>
    <property type="evidence" value="ECO:0007669"/>
    <property type="project" value="InterPro"/>
</dbReference>
<proteinExistence type="inferred from homology"/>
<feature type="active site" description="Proton acceptor" evidence="5">
    <location>
        <position position="91"/>
    </location>
</feature>
<dbReference type="InterPro" id="IPR046346">
    <property type="entry name" value="Aminoacid_DH-like_N_sf"/>
</dbReference>
<dbReference type="PIRSF" id="PIRSF000106">
    <property type="entry name" value="ME"/>
    <property type="match status" value="1"/>
</dbReference>
<dbReference type="InterPro" id="IPR015884">
    <property type="entry name" value="Malic_enzyme_CS"/>
</dbReference>
<dbReference type="GO" id="GO:0004470">
    <property type="term" value="F:malic enzyme activity"/>
    <property type="evidence" value="ECO:0007669"/>
    <property type="project" value="InterPro"/>
</dbReference>
<gene>
    <name evidence="11" type="ORF">A2304_00330</name>
</gene>
<feature type="active site" description="Proton donor" evidence="5">
    <location>
        <position position="36"/>
    </location>
</feature>
<keyword evidence="3 7" id="KW-0479">Metal-binding</keyword>